<comment type="caution">
    <text evidence="1">The sequence shown here is derived from an EMBL/GenBank/DDBJ whole genome shotgun (WGS) entry which is preliminary data.</text>
</comment>
<gene>
    <name evidence="1" type="ORF">NE686_17585</name>
</gene>
<evidence type="ECO:0000313" key="1">
    <source>
        <dbReference type="EMBL" id="MCQ4924918.1"/>
    </source>
</evidence>
<proteinExistence type="predicted"/>
<accession>A0ABT1SEK4</accession>
<evidence type="ECO:0000313" key="2">
    <source>
        <dbReference type="Proteomes" id="UP001524478"/>
    </source>
</evidence>
<organism evidence="1 2">
    <name type="scientific">Tissierella carlieri</name>
    <dbReference type="NCBI Taxonomy" id="689904"/>
    <lineage>
        <taxon>Bacteria</taxon>
        <taxon>Bacillati</taxon>
        <taxon>Bacillota</taxon>
        <taxon>Tissierellia</taxon>
        <taxon>Tissierellales</taxon>
        <taxon>Tissierellaceae</taxon>
        <taxon>Tissierella</taxon>
    </lineage>
</organism>
<reference evidence="1 2" key="1">
    <citation type="submission" date="2022-06" db="EMBL/GenBank/DDBJ databases">
        <title>Isolation of gut microbiota from human fecal samples.</title>
        <authorList>
            <person name="Pamer E.G."/>
            <person name="Barat B."/>
            <person name="Waligurski E."/>
            <person name="Medina S."/>
            <person name="Paddock L."/>
            <person name="Mostad J."/>
        </authorList>
    </citation>
    <scope>NUCLEOTIDE SEQUENCE [LARGE SCALE GENOMIC DNA]</scope>
    <source>
        <strain evidence="1 2">DFI.7.95</strain>
    </source>
</reference>
<dbReference type="EMBL" id="JANGAC010000016">
    <property type="protein sequence ID" value="MCQ4924918.1"/>
    <property type="molecule type" value="Genomic_DNA"/>
</dbReference>
<keyword evidence="2" id="KW-1185">Reference proteome</keyword>
<sequence>MKLNRTLLSIILALQDCKQFELSKYLLDKCKDENVSCKWHENVEKYFFSIDDSLMSNAGIGKNAHTFERILSCKVPDEVYDIEYCDLRKFEVYM</sequence>
<dbReference type="Proteomes" id="UP001524478">
    <property type="component" value="Unassembled WGS sequence"/>
</dbReference>
<dbReference type="RefSeq" id="WP_256312509.1">
    <property type="nucleotide sequence ID" value="NZ_JANGAC010000016.1"/>
</dbReference>
<name>A0ABT1SEK4_9FIRM</name>
<protein>
    <submittedName>
        <fullName evidence="1">Uncharacterized protein</fullName>
    </submittedName>
</protein>